<accession>A0A4Q9HZE1</accession>
<sequence length="242" mass="26885">MSHRPPSRILIRQGATSLPCSLATPAALSGRVTIFLGDGYCHPHARNSYVTCRREMLLNRGAGHYYDSDCPEGWSLCDLRACSAFQRAQGWSGERASGIPNPATWQRLIDGRGRDILFPPHPTDRDEDTAVASRQPSTGNIPRGAGNISVSSPAIPGFPRFELFRPDLVNSWILMLRLRLIVTGWAADQRTVLLSDPTLRAASTWDEDLRQACARFQIAQGWHGTAASGYPDEETWRRLWSD</sequence>
<name>A0A4Q9HZE1_STRKA</name>
<evidence type="ECO:0008006" key="4">
    <source>
        <dbReference type="Google" id="ProtNLM"/>
    </source>
</evidence>
<reference evidence="2 3" key="1">
    <citation type="submission" date="2019-02" db="EMBL/GenBank/DDBJ databases">
        <title>Draft Genome Sequence of Streptomyces sp. AM-2504, identified by 16S rRNA comparative analysis as a Streptomyces Kasugaensis strain.</title>
        <authorList>
            <person name="Napolioni V."/>
            <person name="Giuliodori A.M."/>
            <person name="Spurio R."/>
            <person name="Fabbretti A."/>
        </authorList>
    </citation>
    <scope>NUCLEOTIDE SEQUENCE [LARGE SCALE GENOMIC DNA]</scope>
    <source>
        <strain evidence="2 3">AM-2504</strain>
    </source>
</reference>
<dbReference type="RefSeq" id="WP_131122331.1">
    <property type="nucleotide sequence ID" value="NZ_NDXL01000001.1"/>
</dbReference>
<evidence type="ECO:0000313" key="2">
    <source>
        <dbReference type="EMBL" id="TBO60738.1"/>
    </source>
</evidence>
<dbReference type="SUPFAM" id="SSF47090">
    <property type="entry name" value="PGBD-like"/>
    <property type="match status" value="1"/>
</dbReference>
<evidence type="ECO:0000256" key="1">
    <source>
        <dbReference type="SAM" id="MobiDB-lite"/>
    </source>
</evidence>
<comment type="caution">
    <text evidence="2">The sequence shown here is derived from an EMBL/GenBank/DDBJ whole genome shotgun (WGS) entry which is preliminary data.</text>
</comment>
<feature type="region of interest" description="Disordered" evidence="1">
    <location>
        <begin position="120"/>
        <end position="147"/>
    </location>
</feature>
<gene>
    <name evidence="2" type="ORF">EYS09_05020</name>
</gene>
<dbReference type="InterPro" id="IPR036365">
    <property type="entry name" value="PGBD-like_sf"/>
</dbReference>
<dbReference type="EMBL" id="SIXH01000027">
    <property type="protein sequence ID" value="TBO60738.1"/>
    <property type="molecule type" value="Genomic_DNA"/>
</dbReference>
<dbReference type="Proteomes" id="UP000292452">
    <property type="component" value="Unassembled WGS sequence"/>
</dbReference>
<evidence type="ECO:0000313" key="3">
    <source>
        <dbReference type="Proteomes" id="UP000292452"/>
    </source>
</evidence>
<dbReference type="OrthoDB" id="5620138at2"/>
<keyword evidence="3" id="KW-1185">Reference proteome</keyword>
<dbReference type="AlphaFoldDB" id="A0A4Q9HZE1"/>
<organism evidence="2 3">
    <name type="scientific">Streptomyces kasugaensis</name>
    <dbReference type="NCBI Taxonomy" id="1946"/>
    <lineage>
        <taxon>Bacteria</taxon>
        <taxon>Bacillati</taxon>
        <taxon>Actinomycetota</taxon>
        <taxon>Actinomycetes</taxon>
        <taxon>Kitasatosporales</taxon>
        <taxon>Streptomycetaceae</taxon>
        <taxon>Streptomyces</taxon>
    </lineage>
</organism>
<proteinExistence type="predicted"/>
<dbReference type="InterPro" id="IPR047763">
    <property type="entry name" value="PG_bind_dom_phiBT1-type"/>
</dbReference>
<dbReference type="NCBIfam" id="NF038080">
    <property type="entry name" value="PG_bind_siph"/>
    <property type="match status" value="1"/>
</dbReference>
<protein>
    <recommendedName>
        <fullName evidence="4">Peptidoglycan-binding protein</fullName>
    </recommendedName>
</protein>